<dbReference type="InterPro" id="IPR021261">
    <property type="entry name" value="GPCAT"/>
</dbReference>
<keyword evidence="3" id="KW-1133">Transmembrane helix</keyword>
<evidence type="ECO:0000256" key="1">
    <source>
        <dbReference type="ARBA" id="ARBA00010080"/>
    </source>
</evidence>
<feature type="region of interest" description="Disordered" evidence="2">
    <location>
        <begin position="547"/>
        <end position="568"/>
    </location>
</feature>
<reference evidence="4" key="1">
    <citation type="submission" date="2021-01" db="EMBL/GenBank/DDBJ databases">
        <authorList>
            <person name="Bezrukov I."/>
        </authorList>
    </citation>
    <scope>NUCLEOTIDE SEQUENCE</scope>
</reference>
<sequence>MDSRDSLSSDAARDSSSLSEDAAVLSVTSALAKTALSYFQSGKFEECFDILIQLDQKKHNDPKVLHNMAIAEYFKDGCSNSEKLVQGLNRVKKQSEELASAARDQVEAANPGTNASVSKDHFDSTVTTLNIAVTWFHLHDYSKSFSILEPLFQNIQRLDETIALQICFLLLDIALACRDAVKFLAVFDYMEKAFGVGFGSHEENGSTMQLSSNQVSKTSSLLSSSLASDTLKSELTAAESSLCEETLDYDNVLAEFEAEKRMKPVGHIPANNLLKTLSERTFSNADLKLELQLYKVRFLLLTRNLKMAKREVKHAMNIAQKRDSSMALLLKSQLEYAHGNHPKAIKLLVVSGIHKEAGTSGIFKNNLGCIYYQLGNYQASSVLFLKALRSCSSLRRNEKPVKPFSLSQDKSLLIIYNCGLVYLALGKPLLAAQCFQKASVVFWRQPLIWLRLAECCMMALRKGLLEERTTSLDRSEIRVSVVGKGNRRQLMIEENGYVELAGNSQLSKLSLPLARVCLSNGIYLLNESLSNDSKSDLGSTFSVGMNETKEASSSDHEEANTNSDLKEAKGGMSQDIIQNSLSAFKDMCSKEKQLMQQALFANMAYVELELENPVKALSAATSLLQLTDCSKIYVFLGHIYAAEALCLLNRPIEAGAHLSAYLVGQDDFRLPYAQEDFDQWWKHTSSDCEETLDPSTGNARESVFLKPEEARGALFADLAALLATQGHHDQAKPLITHALTLLPNNVQATVTAVYIDLMLGRSQDALARNLTTIMANNEELSEDSNSNGLDSFDAVKQRFKDRSKKVVQTRELLSKQAVQTREILSKQAVKIAKQAEEHERFINKVTHLVGVLGFGGFCFLLGARPQDIPLVYCFFYVIFVPLRWIYYRFKKWHYYLLDFCYYANTIFLVDLLLYPKNEKLFMVCFSFAEGPLAWAIIVWRCSLVFSSLDKIVSVLIHLLPGLVFFTIRWWNPATFAAMHPVGTDRRVSWPYVEDKAYLFTWLFLIPLVVYSLWQVLYFLIVNVLRRQRLLRDPEVMTSYRELSKKAEKANNKLWQLSGLLGDQNRIWMYILFQAIFTVATMALTVPIFLSYRLHVIFQILKISAAVWNGGSFLLEVMPRQVIQKEKKKKAEMQPIEEQIPHHEPVSPPTENEPKSTET</sequence>
<dbReference type="PANTHER" id="PTHR12979">
    <property type="entry name" value="CCR4-NOT TRANSCRIPTION COMPLEX SUBUNIT 10"/>
    <property type="match status" value="1"/>
</dbReference>
<evidence type="ECO:0000313" key="5">
    <source>
        <dbReference type="Proteomes" id="UP000682877"/>
    </source>
</evidence>
<accession>A0A8S2AT78</accession>
<dbReference type="Pfam" id="PF10998">
    <property type="entry name" value="DUF2838"/>
    <property type="match status" value="1"/>
</dbReference>
<dbReference type="AlphaFoldDB" id="A0A8S2AT78"/>
<dbReference type="GO" id="GO:0006402">
    <property type="term" value="P:mRNA catabolic process"/>
    <property type="evidence" value="ECO:0007669"/>
    <property type="project" value="TreeGrafter"/>
</dbReference>
<keyword evidence="3" id="KW-0472">Membrane</keyword>
<dbReference type="InterPro" id="IPR019734">
    <property type="entry name" value="TPR_rpt"/>
</dbReference>
<dbReference type="FunFam" id="1.25.40.10:FF:001835">
    <property type="entry name" value="Predicted protein"/>
    <property type="match status" value="1"/>
</dbReference>
<dbReference type="SMART" id="SM00028">
    <property type="entry name" value="TPR"/>
    <property type="match status" value="3"/>
</dbReference>
<name>A0A8S2AT78_ARAAE</name>
<dbReference type="InterPro" id="IPR039740">
    <property type="entry name" value="CNOT10"/>
</dbReference>
<evidence type="ECO:0000256" key="2">
    <source>
        <dbReference type="SAM" id="MobiDB-lite"/>
    </source>
</evidence>
<feature type="transmembrane region" description="Helical" evidence="3">
    <location>
        <begin position="998"/>
        <end position="1021"/>
    </location>
</feature>
<keyword evidence="5" id="KW-1185">Reference proteome</keyword>
<feature type="transmembrane region" description="Helical" evidence="3">
    <location>
        <begin position="1066"/>
        <end position="1089"/>
    </location>
</feature>
<comment type="similarity">
    <text evidence="1">Belongs to the CNOT10 family.</text>
</comment>
<feature type="region of interest" description="Disordered" evidence="2">
    <location>
        <begin position="1127"/>
        <end position="1158"/>
    </location>
</feature>
<evidence type="ECO:0008006" key="6">
    <source>
        <dbReference type="Google" id="ProtNLM"/>
    </source>
</evidence>
<dbReference type="GO" id="GO:0030014">
    <property type="term" value="C:CCR4-NOT complex"/>
    <property type="evidence" value="ECO:0007669"/>
    <property type="project" value="InterPro"/>
</dbReference>
<feature type="transmembrane region" description="Helical" evidence="3">
    <location>
        <begin position="1095"/>
        <end position="1117"/>
    </location>
</feature>
<dbReference type="InterPro" id="IPR011990">
    <property type="entry name" value="TPR-like_helical_dom_sf"/>
</dbReference>
<proteinExistence type="inferred from homology"/>
<feature type="transmembrane region" description="Helical" evidence="3">
    <location>
        <begin position="869"/>
        <end position="887"/>
    </location>
</feature>
<dbReference type="Proteomes" id="UP000682877">
    <property type="component" value="Chromosome 7"/>
</dbReference>
<dbReference type="SUPFAM" id="SSF48452">
    <property type="entry name" value="TPR-like"/>
    <property type="match status" value="1"/>
</dbReference>
<dbReference type="GO" id="GO:0017148">
    <property type="term" value="P:negative regulation of translation"/>
    <property type="evidence" value="ECO:0007669"/>
    <property type="project" value="TreeGrafter"/>
</dbReference>
<dbReference type="Gene3D" id="1.25.40.10">
    <property type="entry name" value="Tetratricopeptide repeat domain"/>
    <property type="match status" value="2"/>
</dbReference>
<dbReference type="Pfam" id="PF13181">
    <property type="entry name" value="TPR_8"/>
    <property type="match status" value="1"/>
</dbReference>
<protein>
    <recommendedName>
        <fullName evidence="6">Glycerophosphocholine acyltransferase 1</fullName>
    </recommendedName>
</protein>
<feature type="transmembrane region" description="Helical" evidence="3">
    <location>
        <begin position="894"/>
        <end position="914"/>
    </location>
</feature>
<organism evidence="4 5">
    <name type="scientific">Arabidopsis arenosa</name>
    <name type="common">Sand rock-cress</name>
    <name type="synonym">Cardaminopsis arenosa</name>
    <dbReference type="NCBI Taxonomy" id="38785"/>
    <lineage>
        <taxon>Eukaryota</taxon>
        <taxon>Viridiplantae</taxon>
        <taxon>Streptophyta</taxon>
        <taxon>Embryophyta</taxon>
        <taxon>Tracheophyta</taxon>
        <taxon>Spermatophyta</taxon>
        <taxon>Magnoliopsida</taxon>
        <taxon>eudicotyledons</taxon>
        <taxon>Gunneridae</taxon>
        <taxon>Pentapetalae</taxon>
        <taxon>rosids</taxon>
        <taxon>malvids</taxon>
        <taxon>Brassicales</taxon>
        <taxon>Brassicaceae</taxon>
        <taxon>Camelineae</taxon>
        <taxon>Arabidopsis</taxon>
    </lineage>
</organism>
<keyword evidence="3" id="KW-0812">Transmembrane</keyword>
<dbReference type="EMBL" id="LR999457">
    <property type="protein sequence ID" value="CAE6200055.1"/>
    <property type="molecule type" value="Genomic_DNA"/>
</dbReference>
<evidence type="ECO:0000313" key="4">
    <source>
        <dbReference type="EMBL" id="CAE6200055.1"/>
    </source>
</evidence>
<gene>
    <name evidence="4" type="ORF">AARE701A_LOCUS19668</name>
</gene>
<feature type="transmembrane region" description="Helical" evidence="3">
    <location>
        <begin position="951"/>
        <end position="970"/>
    </location>
</feature>
<dbReference type="PANTHER" id="PTHR12979:SF5">
    <property type="entry name" value="CCR4-NOT TRANSCRIPTION COMPLEX SUBUNIT 10"/>
    <property type="match status" value="1"/>
</dbReference>
<evidence type="ECO:0000256" key="3">
    <source>
        <dbReference type="SAM" id="Phobius"/>
    </source>
</evidence>
<feature type="transmembrane region" description="Helical" evidence="3">
    <location>
        <begin position="920"/>
        <end position="939"/>
    </location>
</feature>